<dbReference type="Proteomes" id="UP000015104">
    <property type="component" value="Unassembled WGS sequence"/>
</dbReference>
<protein>
    <submittedName>
        <fullName evidence="2">Uncharacterized protein</fullName>
    </submittedName>
</protein>
<organism evidence="2 3">
    <name type="scientific">Tetranychus urticae</name>
    <name type="common">Two-spotted spider mite</name>
    <dbReference type="NCBI Taxonomy" id="32264"/>
    <lineage>
        <taxon>Eukaryota</taxon>
        <taxon>Metazoa</taxon>
        <taxon>Ecdysozoa</taxon>
        <taxon>Arthropoda</taxon>
        <taxon>Chelicerata</taxon>
        <taxon>Arachnida</taxon>
        <taxon>Acari</taxon>
        <taxon>Acariformes</taxon>
        <taxon>Trombidiformes</taxon>
        <taxon>Prostigmata</taxon>
        <taxon>Eleutherengona</taxon>
        <taxon>Raphignathae</taxon>
        <taxon>Tetranychoidea</taxon>
        <taxon>Tetranychidae</taxon>
        <taxon>Tetranychus</taxon>
    </lineage>
</organism>
<accession>T1KIG9</accession>
<feature type="region of interest" description="Disordered" evidence="1">
    <location>
        <begin position="40"/>
        <end position="61"/>
    </location>
</feature>
<reference evidence="2" key="2">
    <citation type="submission" date="2015-06" db="UniProtKB">
        <authorList>
            <consortium name="EnsemblMetazoa"/>
        </authorList>
    </citation>
    <scope>IDENTIFICATION</scope>
</reference>
<proteinExistence type="predicted"/>
<dbReference type="EMBL" id="CAEY01000113">
    <property type="status" value="NOT_ANNOTATED_CDS"/>
    <property type="molecule type" value="Genomic_DNA"/>
</dbReference>
<reference evidence="3" key="1">
    <citation type="submission" date="2011-08" db="EMBL/GenBank/DDBJ databases">
        <authorList>
            <person name="Rombauts S."/>
        </authorList>
    </citation>
    <scope>NUCLEOTIDE SEQUENCE</scope>
    <source>
        <strain evidence="3">London</strain>
    </source>
</reference>
<keyword evidence="3" id="KW-1185">Reference proteome</keyword>
<name>T1KIG9_TETUR</name>
<evidence type="ECO:0000313" key="3">
    <source>
        <dbReference type="Proteomes" id="UP000015104"/>
    </source>
</evidence>
<evidence type="ECO:0000256" key="1">
    <source>
        <dbReference type="SAM" id="MobiDB-lite"/>
    </source>
</evidence>
<dbReference type="EnsemblMetazoa" id="tetur12g01320.1">
    <property type="protein sequence ID" value="tetur12g01320.1"/>
    <property type="gene ID" value="tetur12g01320"/>
</dbReference>
<dbReference type="HOGENOM" id="CLU_2925544_0_0_1"/>
<dbReference type="AlphaFoldDB" id="T1KIG9"/>
<evidence type="ECO:0000313" key="2">
    <source>
        <dbReference type="EnsemblMetazoa" id="tetur12g01320.1"/>
    </source>
</evidence>
<sequence length="61" mass="7638">MVDLRKKRTRKKERENYPKDSEKAILPLYYRCLEWPIKRKKKRRKQDGLREYNPTGRWASE</sequence>